<proteinExistence type="predicted"/>
<dbReference type="AlphaFoldDB" id="A0A3E2BNG0"/>
<organism evidence="2 3">
    <name type="scientific">Candidatus Saccharicenans subterraneus</name>
    <dbReference type="NCBI Taxonomy" id="2508984"/>
    <lineage>
        <taxon>Bacteria</taxon>
        <taxon>Candidatus Aminicenantota</taxon>
        <taxon>Candidatus Aminicenantia</taxon>
        <taxon>Candidatus Aminicenantales</taxon>
        <taxon>Candidatus Saccharicenantaceae</taxon>
        <taxon>Candidatus Saccharicenans</taxon>
    </lineage>
</organism>
<reference evidence="2 3" key="1">
    <citation type="submission" date="2018-08" db="EMBL/GenBank/DDBJ databases">
        <title>Genome analysis of the thermophilic bacterium of the candidate phylum Aminicenantes from deep subsurface aquifer revealed its physiology and ecological role.</title>
        <authorList>
            <person name="Kadnikov V.V."/>
            <person name="Mardanov A.V."/>
            <person name="Beletsky A.V."/>
            <person name="Karnachuk O.V."/>
            <person name="Ravin N.V."/>
        </authorList>
    </citation>
    <scope>NUCLEOTIDE SEQUENCE [LARGE SCALE GENOMIC DNA]</scope>
    <source>
        <strain evidence="2">BY38</strain>
    </source>
</reference>
<evidence type="ECO:0000256" key="1">
    <source>
        <dbReference type="SAM" id="SignalP"/>
    </source>
</evidence>
<dbReference type="Proteomes" id="UP000257323">
    <property type="component" value="Unassembled WGS sequence"/>
</dbReference>
<name>A0A3E2BNG0_9BACT</name>
<feature type="chain" id="PRO_5017598330" evidence="1">
    <location>
        <begin position="25"/>
        <end position="166"/>
    </location>
</feature>
<sequence>MNKPAALCVSLIFLLCLFSPDLVGAPRPELLKNFDQLLSALKLGQEVRLVIHYEKCWKKPGGEGSPPEKGPAAVGGMALVNFEYFPAGLIPGQARAFISSSTLQFIQHQRHGVVYNYARVRVFSDNRVEITVRYYQPQTFEVLMEDVYQTVMADRKNEGGAFFYRR</sequence>
<feature type="signal peptide" evidence="1">
    <location>
        <begin position="1"/>
        <end position="24"/>
    </location>
</feature>
<evidence type="ECO:0000313" key="3">
    <source>
        <dbReference type="Proteomes" id="UP000257323"/>
    </source>
</evidence>
<protein>
    <submittedName>
        <fullName evidence="2">Uncharacterized protein</fullName>
    </submittedName>
</protein>
<gene>
    <name evidence="2" type="ORF">OP8BY_1786</name>
</gene>
<accession>A0A3E2BNG0</accession>
<comment type="caution">
    <text evidence="2">The sequence shown here is derived from an EMBL/GenBank/DDBJ whole genome shotgun (WGS) entry which is preliminary data.</text>
</comment>
<keyword evidence="1" id="KW-0732">Signal</keyword>
<evidence type="ECO:0000313" key="2">
    <source>
        <dbReference type="EMBL" id="RFT16182.1"/>
    </source>
</evidence>
<dbReference type="EMBL" id="QUAH01000004">
    <property type="protein sequence ID" value="RFT16182.1"/>
    <property type="molecule type" value="Genomic_DNA"/>
</dbReference>